<evidence type="ECO:0000313" key="2">
    <source>
        <dbReference type="Proteomes" id="UP001221898"/>
    </source>
</evidence>
<name>A0AAD7T9I8_9TELE</name>
<dbReference type="AlphaFoldDB" id="A0AAD7T9I8"/>
<comment type="caution">
    <text evidence="1">The sequence shown here is derived from an EMBL/GenBank/DDBJ whole genome shotgun (WGS) entry which is preliminary data.</text>
</comment>
<sequence>MELHDSLRPRFQDLARLRPRCTAHRKVKAESEACYRSPGACRWGMGDLFGMGGARLLGWAGGRRSAVSAEPGKLVDPRVNFRGDGEAI</sequence>
<evidence type="ECO:0000313" key="1">
    <source>
        <dbReference type="EMBL" id="KAJ8416896.1"/>
    </source>
</evidence>
<gene>
    <name evidence="1" type="ORF">AAFF_G00327740</name>
</gene>
<accession>A0AAD7T9I8</accession>
<dbReference type="EMBL" id="JAINUG010000005">
    <property type="protein sequence ID" value="KAJ8416896.1"/>
    <property type="molecule type" value="Genomic_DNA"/>
</dbReference>
<organism evidence="1 2">
    <name type="scientific">Aldrovandia affinis</name>
    <dbReference type="NCBI Taxonomy" id="143900"/>
    <lineage>
        <taxon>Eukaryota</taxon>
        <taxon>Metazoa</taxon>
        <taxon>Chordata</taxon>
        <taxon>Craniata</taxon>
        <taxon>Vertebrata</taxon>
        <taxon>Euteleostomi</taxon>
        <taxon>Actinopterygii</taxon>
        <taxon>Neopterygii</taxon>
        <taxon>Teleostei</taxon>
        <taxon>Notacanthiformes</taxon>
        <taxon>Halosauridae</taxon>
        <taxon>Aldrovandia</taxon>
    </lineage>
</organism>
<protein>
    <submittedName>
        <fullName evidence="1">Uncharacterized protein</fullName>
    </submittedName>
</protein>
<dbReference type="Proteomes" id="UP001221898">
    <property type="component" value="Unassembled WGS sequence"/>
</dbReference>
<reference evidence="1" key="1">
    <citation type="journal article" date="2023" name="Science">
        <title>Genome structures resolve the early diversification of teleost fishes.</title>
        <authorList>
            <person name="Parey E."/>
            <person name="Louis A."/>
            <person name="Montfort J."/>
            <person name="Bouchez O."/>
            <person name="Roques C."/>
            <person name="Iampietro C."/>
            <person name="Lluch J."/>
            <person name="Castinel A."/>
            <person name="Donnadieu C."/>
            <person name="Desvignes T."/>
            <person name="Floi Bucao C."/>
            <person name="Jouanno E."/>
            <person name="Wen M."/>
            <person name="Mejri S."/>
            <person name="Dirks R."/>
            <person name="Jansen H."/>
            <person name="Henkel C."/>
            <person name="Chen W.J."/>
            <person name="Zahm M."/>
            <person name="Cabau C."/>
            <person name="Klopp C."/>
            <person name="Thompson A.W."/>
            <person name="Robinson-Rechavi M."/>
            <person name="Braasch I."/>
            <person name="Lecointre G."/>
            <person name="Bobe J."/>
            <person name="Postlethwait J.H."/>
            <person name="Berthelot C."/>
            <person name="Roest Crollius H."/>
            <person name="Guiguen Y."/>
        </authorList>
    </citation>
    <scope>NUCLEOTIDE SEQUENCE</scope>
    <source>
        <strain evidence="1">NC1722</strain>
    </source>
</reference>
<proteinExistence type="predicted"/>
<keyword evidence="2" id="KW-1185">Reference proteome</keyword>